<gene>
    <name evidence="2" type="ORF">O3M35_006861</name>
</gene>
<dbReference type="PANTHER" id="PTHR24260">
    <property type="match status" value="1"/>
</dbReference>
<name>A0AAW1DHA6_9HEMI</name>
<dbReference type="SUPFAM" id="SSF50494">
    <property type="entry name" value="Trypsin-like serine proteases"/>
    <property type="match status" value="1"/>
</dbReference>
<sequence length="117" mass="13152">MFAGSSKLRGIISPEWVKLGDLDLYSTSDDSRPQMKKIIETVFHPGYKQVTFPRPSGISHNLALVKLDSPVVFDEYVAPACLHTSEQIPVEKVVLTGWGYISLVKYSFHFISLQQPQ</sequence>
<dbReference type="GO" id="GO:0006508">
    <property type="term" value="P:proteolysis"/>
    <property type="evidence" value="ECO:0007669"/>
    <property type="project" value="InterPro"/>
</dbReference>
<dbReference type="PANTHER" id="PTHR24260:SF147">
    <property type="entry name" value="EG:BACR7A4.3 PROTEIN-RELATED"/>
    <property type="match status" value="1"/>
</dbReference>
<protein>
    <recommendedName>
        <fullName evidence="1">Peptidase S1 domain-containing protein</fullName>
    </recommendedName>
</protein>
<comment type="caution">
    <text evidence="2">The sequence shown here is derived from an EMBL/GenBank/DDBJ whole genome shotgun (WGS) entry which is preliminary data.</text>
</comment>
<dbReference type="Proteomes" id="UP001461498">
    <property type="component" value="Unassembled WGS sequence"/>
</dbReference>
<dbReference type="InterPro" id="IPR001254">
    <property type="entry name" value="Trypsin_dom"/>
</dbReference>
<evidence type="ECO:0000313" key="3">
    <source>
        <dbReference type="Proteomes" id="UP001461498"/>
    </source>
</evidence>
<evidence type="ECO:0000259" key="1">
    <source>
        <dbReference type="Pfam" id="PF00089"/>
    </source>
</evidence>
<reference evidence="2 3" key="1">
    <citation type="submission" date="2022-12" db="EMBL/GenBank/DDBJ databases">
        <title>Chromosome-level genome assembly of true bugs.</title>
        <authorList>
            <person name="Ma L."/>
            <person name="Li H."/>
        </authorList>
    </citation>
    <scope>NUCLEOTIDE SEQUENCE [LARGE SCALE GENOMIC DNA]</scope>
    <source>
        <strain evidence="2">Lab_2022b</strain>
    </source>
</reference>
<feature type="domain" description="Peptidase S1" evidence="1">
    <location>
        <begin position="30"/>
        <end position="103"/>
    </location>
</feature>
<dbReference type="EMBL" id="JAPXFL010000003">
    <property type="protein sequence ID" value="KAK9509573.1"/>
    <property type="molecule type" value="Genomic_DNA"/>
</dbReference>
<dbReference type="InterPro" id="IPR051333">
    <property type="entry name" value="CLIP_Serine_Protease"/>
</dbReference>
<dbReference type="GO" id="GO:0004252">
    <property type="term" value="F:serine-type endopeptidase activity"/>
    <property type="evidence" value="ECO:0007669"/>
    <property type="project" value="InterPro"/>
</dbReference>
<keyword evidence="3" id="KW-1185">Reference proteome</keyword>
<dbReference type="InterPro" id="IPR009003">
    <property type="entry name" value="Peptidase_S1_PA"/>
</dbReference>
<dbReference type="Pfam" id="PF00089">
    <property type="entry name" value="Trypsin"/>
    <property type="match status" value="1"/>
</dbReference>
<proteinExistence type="predicted"/>
<accession>A0AAW1DHA6</accession>
<evidence type="ECO:0000313" key="2">
    <source>
        <dbReference type="EMBL" id="KAK9509573.1"/>
    </source>
</evidence>
<dbReference type="Gene3D" id="2.40.10.10">
    <property type="entry name" value="Trypsin-like serine proteases"/>
    <property type="match status" value="1"/>
</dbReference>
<dbReference type="AlphaFoldDB" id="A0AAW1DHA6"/>
<dbReference type="InterPro" id="IPR043504">
    <property type="entry name" value="Peptidase_S1_PA_chymotrypsin"/>
</dbReference>
<organism evidence="2 3">
    <name type="scientific">Rhynocoris fuscipes</name>
    <dbReference type="NCBI Taxonomy" id="488301"/>
    <lineage>
        <taxon>Eukaryota</taxon>
        <taxon>Metazoa</taxon>
        <taxon>Ecdysozoa</taxon>
        <taxon>Arthropoda</taxon>
        <taxon>Hexapoda</taxon>
        <taxon>Insecta</taxon>
        <taxon>Pterygota</taxon>
        <taxon>Neoptera</taxon>
        <taxon>Paraneoptera</taxon>
        <taxon>Hemiptera</taxon>
        <taxon>Heteroptera</taxon>
        <taxon>Panheteroptera</taxon>
        <taxon>Cimicomorpha</taxon>
        <taxon>Reduviidae</taxon>
        <taxon>Harpactorinae</taxon>
        <taxon>Harpactorini</taxon>
        <taxon>Rhynocoris</taxon>
    </lineage>
</organism>